<keyword evidence="2" id="KW-0560">Oxidoreductase</keyword>
<dbReference type="PANTHER" id="PTHR11709:SF394">
    <property type="entry name" value="FI03373P-RELATED"/>
    <property type="match status" value="1"/>
</dbReference>
<keyword evidence="3" id="KW-0186">Copper</keyword>
<feature type="domain" description="Plastocyanin-like" evidence="5">
    <location>
        <begin position="466"/>
        <end position="579"/>
    </location>
</feature>
<feature type="domain" description="Plastocyanin-like" evidence="5">
    <location>
        <begin position="93"/>
        <end position="183"/>
    </location>
</feature>
<accession>A0ABT8JZG2</accession>
<organism evidence="6 7">
    <name type="scientific">Arthrobacter burdickii</name>
    <dbReference type="NCBI Taxonomy" id="3035920"/>
    <lineage>
        <taxon>Bacteria</taxon>
        <taxon>Bacillati</taxon>
        <taxon>Actinomycetota</taxon>
        <taxon>Actinomycetes</taxon>
        <taxon>Micrococcales</taxon>
        <taxon>Micrococcaceae</taxon>
        <taxon>Arthrobacter</taxon>
    </lineage>
</organism>
<name>A0ABT8JZG2_9MICC</name>
<keyword evidence="1" id="KW-0479">Metal-binding</keyword>
<gene>
    <name evidence="6" type="ORF">P5G52_05570</name>
</gene>
<evidence type="ECO:0000313" key="6">
    <source>
        <dbReference type="EMBL" id="MDN4610332.1"/>
    </source>
</evidence>
<evidence type="ECO:0000256" key="1">
    <source>
        <dbReference type="ARBA" id="ARBA00022723"/>
    </source>
</evidence>
<dbReference type="Gene3D" id="2.60.40.420">
    <property type="entry name" value="Cupredoxins - blue copper proteins"/>
    <property type="match status" value="2"/>
</dbReference>
<evidence type="ECO:0000256" key="3">
    <source>
        <dbReference type="ARBA" id="ARBA00023008"/>
    </source>
</evidence>
<reference evidence="6" key="1">
    <citation type="submission" date="2023-06" db="EMBL/GenBank/DDBJ databases">
        <title>MT1 and MT2 Draft Genomes of Novel Species.</title>
        <authorList>
            <person name="Venkateswaran K."/>
        </authorList>
    </citation>
    <scope>NUCLEOTIDE SEQUENCE</scope>
    <source>
        <strain evidence="6">IIF3SC-B10</strain>
    </source>
</reference>
<feature type="region of interest" description="Disordered" evidence="4">
    <location>
        <begin position="257"/>
        <end position="278"/>
    </location>
</feature>
<protein>
    <submittedName>
        <fullName evidence="6">Multicopper oxidase domain-containing protein</fullName>
    </submittedName>
</protein>
<evidence type="ECO:0000256" key="4">
    <source>
        <dbReference type="SAM" id="MobiDB-lite"/>
    </source>
</evidence>
<dbReference type="InterPro" id="IPR011707">
    <property type="entry name" value="Cu-oxidase-like_N"/>
</dbReference>
<dbReference type="RefSeq" id="WP_301225413.1">
    <property type="nucleotide sequence ID" value="NZ_JAROCG010000001.1"/>
</dbReference>
<keyword evidence="7" id="KW-1185">Reference proteome</keyword>
<dbReference type="Proteomes" id="UP001174209">
    <property type="component" value="Unassembled WGS sequence"/>
</dbReference>
<dbReference type="Pfam" id="PF07732">
    <property type="entry name" value="Cu-oxidase_3"/>
    <property type="match status" value="2"/>
</dbReference>
<dbReference type="InterPro" id="IPR045087">
    <property type="entry name" value="Cu-oxidase_fam"/>
</dbReference>
<evidence type="ECO:0000256" key="2">
    <source>
        <dbReference type="ARBA" id="ARBA00023002"/>
    </source>
</evidence>
<dbReference type="SUPFAM" id="SSF49503">
    <property type="entry name" value="Cupredoxins"/>
    <property type="match status" value="3"/>
</dbReference>
<proteinExistence type="predicted"/>
<dbReference type="EMBL" id="JAROCG010000001">
    <property type="protein sequence ID" value="MDN4610332.1"/>
    <property type="molecule type" value="Genomic_DNA"/>
</dbReference>
<comment type="caution">
    <text evidence="6">The sequence shown here is derived from an EMBL/GenBank/DDBJ whole genome shotgun (WGS) entry which is preliminary data.</text>
</comment>
<evidence type="ECO:0000313" key="7">
    <source>
        <dbReference type="Proteomes" id="UP001174209"/>
    </source>
</evidence>
<dbReference type="PANTHER" id="PTHR11709">
    <property type="entry name" value="MULTI-COPPER OXIDASE"/>
    <property type="match status" value="1"/>
</dbReference>
<evidence type="ECO:0000259" key="5">
    <source>
        <dbReference type="Pfam" id="PF07732"/>
    </source>
</evidence>
<sequence>MSPLSLYINEGFLPMVDGSLVYHRGYGDRATRMNDTSPSLTTGPWVFTAAGQVVPSRSYPLNAPVPPYGRPAPLGPDPALQRHFLPRRAYWASSFPGRTLIAETGSTISILLHNTLSQPHEMLFHGAGSAGADVTSGPIASGQSTLLEFRAPVPGTYLFSDPGNQPVERTLGLYGGLVVIDPQNAWRLGPNGPEFERQWLWMCHDVVPNWARIASQGQTVDPRTTPPVPRYFTLNGFSGFQALALTTDVEFNRHREEDTLPSGYPRDTDVRNFSASPAPGAVRTGQLMRMLNAGIVNHQLHYHGNHVWTVRANGVDFPRSGGRVSAAGDVVLQQWEDTVQLQAGERKEAMLSVRRPPETVDAVWNARNEDWKYPMHCHAEPSQTAAGGLYPGGLMADWVLANGPVEPGLPGSTGDEAHHTFRSQVDFASDQPQEGSPSTEFPLRPDVSMHLDFFSRELTFPDGSSREVWSFQNETSGRQLPAPLVRMTEGEVFHGTVKPSKNVHTIHWHGIEPDPRNDGVGHTSFEVTGSYTYQWRPEPAQRGNPNKGSAGTYFYHCHVNTPLHVQMGMFGALIVDPPSDPARPTPTGTRRHSSEGPLYDIATETLIAPYSIDPRWHGLNHAAGLSGEDVGLNRFEPKHFYLLGASFLPAREAIASGPSPR</sequence>
<dbReference type="InterPro" id="IPR008972">
    <property type="entry name" value="Cupredoxin"/>
</dbReference>